<feature type="transmembrane region" description="Helical" evidence="1">
    <location>
        <begin position="14"/>
        <end position="32"/>
    </location>
</feature>
<keyword evidence="1" id="KW-0812">Transmembrane</keyword>
<gene>
    <name evidence="2" type="ORF">ZIOFF_016313</name>
</gene>
<dbReference type="OrthoDB" id="10009287at2759"/>
<comment type="caution">
    <text evidence="2">The sequence shown here is derived from an EMBL/GenBank/DDBJ whole genome shotgun (WGS) entry which is preliminary data.</text>
</comment>
<evidence type="ECO:0000256" key="1">
    <source>
        <dbReference type="RuleBase" id="RU362006"/>
    </source>
</evidence>
<dbReference type="InterPro" id="IPR004345">
    <property type="entry name" value="TB2_DP1_HVA22"/>
</dbReference>
<feature type="transmembrane region" description="Helical" evidence="1">
    <location>
        <begin position="74"/>
        <end position="94"/>
    </location>
</feature>
<evidence type="ECO:0000313" key="2">
    <source>
        <dbReference type="EMBL" id="KAG6526330.1"/>
    </source>
</evidence>
<dbReference type="Proteomes" id="UP000734854">
    <property type="component" value="Unassembled WGS sequence"/>
</dbReference>
<dbReference type="Pfam" id="PF03134">
    <property type="entry name" value="TB2_DP1_HVA22"/>
    <property type="match status" value="1"/>
</dbReference>
<keyword evidence="1" id="KW-0472">Membrane</keyword>
<dbReference type="PANTHER" id="PTHR12300">
    <property type="entry name" value="HVA22-LIKE PROTEINS"/>
    <property type="match status" value="1"/>
</dbReference>
<keyword evidence="1" id="KW-1133">Transmembrane helix</keyword>
<dbReference type="GO" id="GO:0016020">
    <property type="term" value="C:membrane"/>
    <property type="evidence" value="ECO:0007669"/>
    <property type="project" value="UniProtKB-SubCell"/>
</dbReference>
<name>A0A8J5HGA0_ZINOF</name>
<keyword evidence="3" id="KW-1185">Reference proteome</keyword>
<sequence length="121" mass="14257">MATFWALLKHLHSLAGPAITLLFPLYSSICAIENKSNREEDEQWLAYWILYSFLTLFEMVAEPILYWIPFWHTVKMVFVAWLVLPQLRGASFVYEELVKGKLKKYFRNLGSDPLLEQKVED</sequence>
<protein>
    <recommendedName>
        <fullName evidence="1">HVA22-like protein</fullName>
    </recommendedName>
</protein>
<dbReference type="EMBL" id="JACMSC010000004">
    <property type="protein sequence ID" value="KAG6526330.1"/>
    <property type="molecule type" value="Genomic_DNA"/>
</dbReference>
<organism evidence="2 3">
    <name type="scientific">Zingiber officinale</name>
    <name type="common">Ginger</name>
    <name type="synonym">Amomum zingiber</name>
    <dbReference type="NCBI Taxonomy" id="94328"/>
    <lineage>
        <taxon>Eukaryota</taxon>
        <taxon>Viridiplantae</taxon>
        <taxon>Streptophyta</taxon>
        <taxon>Embryophyta</taxon>
        <taxon>Tracheophyta</taxon>
        <taxon>Spermatophyta</taxon>
        <taxon>Magnoliopsida</taxon>
        <taxon>Liliopsida</taxon>
        <taxon>Zingiberales</taxon>
        <taxon>Zingiberaceae</taxon>
        <taxon>Zingiber</taxon>
    </lineage>
</organism>
<dbReference type="PANTHER" id="PTHR12300:SF139">
    <property type="entry name" value="HVA22-LIKE PROTEIN E"/>
    <property type="match status" value="1"/>
</dbReference>
<proteinExistence type="inferred from homology"/>
<comment type="subcellular location">
    <subcellularLocation>
        <location evidence="1">Membrane</location>
        <topology evidence="1">Multi-pass membrane protein</topology>
    </subcellularLocation>
</comment>
<accession>A0A8J5HGA0</accession>
<dbReference type="AlphaFoldDB" id="A0A8J5HGA0"/>
<comment type="similarity">
    <text evidence="1">Belongs to the DP1 family.</text>
</comment>
<evidence type="ECO:0000313" key="3">
    <source>
        <dbReference type="Proteomes" id="UP000734854"/>
    </source>
</evidence>
<feature type="transmembrane region" description="Helical" evidence="1">
    <location>
        <begin position="44"/>
        <end position="68"/>
    </location>
</feature>
<reference evidence="2 3" key="1">
    <citation type="submission" date="2020-08" db="EMBL/GenBank/DDBJ databases">
        <title>Plant Genome Project.</title>
        <authorList>
            <person name="Zhang R.-G."/>
        </authorList>
    </citation>
    <scope>NUCLEOTIDE SEQUENCE [LARGE SCALE GENOMIC DNA]</scope>
    <source>
        <tissue evidence="2">Rhizome</tissue>
    </source>
</reference>